<sequence>MNVDQMPFKGGEGVRITSDLERGTVSRTQWNDFAGQMLAVSPDNLMGRIFGDLRPQPVMIKAVAARRAGVKVGILSDSVGFAPWDLYDGYELERLYDVVVSSEHHLLRKPDPELFEITLKLVDLPTPECVFADDTLACTRAAEKPGITGVHNEDPAQTVNTLSQLLGTDLTAA</sequence>
<evidence type="ECO:0000313" key="2">
    <source>
        <dbReference type="Proteomes" id="UP001614391"/>
    </source>
</evidence>
<dbReference type="GO" id="GO:0016787">
    <property type="term" value="F:hydrolase activity"/>
    <property type="evidence" value="ECO:0007669"/>
    <property type="project" value="UniProtKB-KW"/>
</dbReference>
<dbReference type="PANTHER" id="PTHR47829:SF1">
    <property type="entry name" value="HAD FAMILY PHOSPHATASE"/>
    <property type="match status" value="1"/>
</dbReference>
<keyword evidence="1" id="KW-0378">Hydrolase</keyword>
<dbReference type="EMBL" id="JBITYT010000010">
    <property type="protein sequence ID" value="MFI9122290.1"/>
    <property type="molecule type" value="Genomic_DNA"/>
</dbReference>
<dbReference type="Proteomes" id="UP001614391">
    <property type="component" value="Unassembled WGS sequence"/>
</dbReference>
<gene>
    <name evidence="1" type="ORF">ACIGW0_23295</name>
</gene>
<protein>
    <submittedName>
        <fullName evidence="1">HAD-IA family hydrolase</fullName>
    </submittedName>
</protein>
<dbReference type="RefSeq" id="WP_399617934.1">
    <property type="nucleotide sequence ID" value="NZ_JBITYT010000010.1"/>
</dbReference>
<dbReference type="InterPro" id="IPR023214">
    <property type="entry name" value="HAD_sf"/>
</dbReference>
<dbReference type="SUPFAM" id="SSF56784">
    <property type="entry name" value="HAD-like"/>
    <property type="match status" value="1"/>
</dbReference>
<proteinExistence type="predicted"/>
<comment type="caution">
    <text evidence="1">The sequence shown here is derived from an EMBL/GenBank/DDBJ whole genome shotgun (WGS) entry which is preliminary data.</text>
</comment>
<organism evidence="1 2">
    <name type="scientific">Streptomyces bikiniensis</name>
    <dbReference type="NCBI Taxonomy" id="1896"/>
    <lineage>
        <taxon>Bacteria</taxon>
        <taxon>Bacillati</taxon>
        <taxon>Actinomycetota</taxon>
        <taxon>Actinomycetes</taxon>
        <taxon>Kitasatosporales</taxon>
        <taxon>Streptomycetaceae</taxon>
        <taxon>Streptomyces</taxon>
    </lineage>
</organism>
<dbReference type="Pfam" id="PF00702">
    <property type="entry name" value="Hydrolase"/>
    <property type="match status" value="1"/>
</dbReference>
<reference evidence="1 2" key="1">
    <citation type="submission" date="2024-10" db="EMBL/GenBank/DDBJ databases">
        <title>The Natural Products Discovery Center: Release of the First 8490 Sequenced Strains for Exploring Actinobacteria Biosynthetic Diversity.</title>
        <authorList>
            <person name="Kalkreuter E."/>
            <person name="Kautsar S.A."/>
            <person name="Yang D."/>
            <person name="Bader C.D."/>
            <person name="Teijaro C.N."/>
            <person name="Fluegel L."/>
            <person name="Davis C.M."/>
            <person name="Simpson J.R."/>
            <person name="Lauterbach L."/>
            <person name="Steele A.D."/>
            <person name="Gui C."/>
            <person name="Meng S."/>
            <person name="Li G."/>
            <person name="Viehrig K."/>
            <person name="Ye F."/>
            <person name="Su P."/>
            <person name="Kiefer A.F."/>
            <person name="Nichols A."/>
            <person name="Cepeda A.J."/>
            <person name="Yan W."/>
            <person name="Fan B."/>
            <person name="Jiang Y."/>
            <person name="Adhikari A."/>
            <person name="Zheng C.-J."/>
            <person name="Schuster L."/>
            <person name="Cowan T.M."/>
            <person name="Smanski M.J."/>
            <person name="Chevrette M.G."/>
            <person name="De Carvalho L.P.S."/>
            <person name="Shen B."/>
        </authorList>
    </citation>
    <scope>NUCLEOTIDE SEQUENCE [LARGE SCALE GENOMIC DNA]</scope>
    <source>
        <strain evidence="1 2">NPDC053346</strain>
    </source>
</reference>
<dbReference type="PANTHER" id="PTHR47829">
    <property type="entry name" value="HYDROLASE, PUTATIVE (AFU_ORTHOLOGUE AFUA_1G12880)-RELATED"/>
    <property type="match status" value="1"/>
</dbReference>
<name>A0ABW8CXH6_STRBI</name>
<dbReference type="InterPro" id="IPR023198">
    <property type="entry name" value="PGP-like_dom2"/>
</dbReference>
<dbReference type="InterPro" id="IPR036412">
    <property type="entry name" value="HAD-like_sf"/>
</dbReference>
<accession>A0ABW8CXH6</accession>
<dbReference type="Gene3D" id="1.10.150.240">
    <property type="entry name" value="Putative phosphatase, domain 2"/>
    <property type="match status" value="1"/>
</dbReference>
<dbReference type="InterPro" id="IPR052898">
    <property type="entry name" value="ACAD10-like"/>
</dbReference>
<evidence type="ECO:0000313" key="1">
    <source>
        <dbReference type="EMBL" id="MFI9122290.1"/>
    </source>
</evidence>
<dbReference type="NCBIfam" id="TIGR01509">
    <property type="entry name" value="HAD-SF-IA-v3"/>
    <property type="match status" value="1"/>
</dbReference>
<dbReference type="InterPro" id="IPR006439">
    <property type="entry name" value="HAD-SF_hydro_IA"/>
</dbReference>
<keyword evidence="2" id="KW-1185">Reference proteome</keyword>
<dbReference type="Gene3D" id="3.40.50.1000">
    <property type="entry name" value="HAD superfamily/HAD-like"/>
    <property type="match status" value="1"/>
</dbReference>